<dbReference type="CDD" id="cd00158">
    <property type="entry name" value="RHOD"/>
    <property type="match status" value="1"/>
</dbReference>
<name>A0A101XNU1_9BACL</name>
<evidence type="ECO:0000259" key="1">
    <source>
        <dbReference type="PROSITE" id="PS50206"/>
    </source>
</evidence>
<proteinExistence type="predicted"/>
<dbReference type="SMART" id="SM00450">
    <property type="entry name" value="RHOD"/>
    <property type="match status" value="1"/>
</dbReference>
<gene>
    <name evidence="2" type="ORF">ATW55_10295</name>
</gene>
<dbReference type="Proteomes" id="UP000053557">
    <property type="component" value="Unassembled WGS sequence"/>
</dbReference>
<dbReference type="SUPFAM" id="SSF52821">
    <property type="entry name" value="Rhodanese/Cell cycle control phosphatase"/>
    <property type="match status" value="1"/>
</dbReference>
<evidence type="ECO:0000313" key="2">
    <source>
        <dbReference type="EMBL" id="KUO94795.1"/>
    </source>
</evidence>
<feature type="domain" description="Rhodanese" evidence="1">
    <location>
        <begin position="19"/>
        <end position="103"/>
    </location>
</feature>
<dbReference type="Pfam" id="PF00581">
    <property type="entry name" value="Rhodanese"/>
    <property type="match status" value="1"/>
</dbReference>
<comment type="caution">
    <text evidence="2">The sequence shown here is derived from an EMBL/GenBank/DDBJ whole genome shotgun (WGS) entry which is preliminary data.</text>
</comment>
<dbReference type="InterPro" id="IPR050229">
    <property type="entry name" value="GlpE_sulfurtransferase"/>
</dbReference>
<dbReference type="RefSeq" id="WP_067719423.1">
    <property type="nucleotide sequence ID" value="NZ_LPVJ01000070.1"/>
</dbReference>
<evidence type="ECO:0000313" key="3">
    <source>
        <dbReference type="Proteomes" id="UP000053557"/>
    </source>
</evidence>
<accession>A0A101XNU1</accession>
<protein>
    <recommendedName>
        <fullName evidence="1">Rhodanese domain-containing protein</fullName>
    </recommendedName>
</protein>
<dbReference type="PROSITE" id="PS50206">
    <property type="entry name" value="RHODANESE_3"/>
    <property type="match status" value="1"/>
</dbReference>
<dbReference type="OrthoDB" id="9800872at2"/>
<organism evidence="2 3">
    <name type="scientific">Ferroacidibacillus organovorans</name>
    <dbReference type="NCBI Taxonomy" id="1765683"/>
    <lineage>
        <taxon>Bacteria</taxon>
        <taxon>Bacillati</taxon>
        <taxon>Bacillota</taxon>
        <taxon>Bacilli</taxon>
        <taxon>Bacillales</taxon>
        <taxon>Alicyclobacillaceae</taxon>
        <taxon>Ferroacidibacillus</taxon>
    </lineage>
</organism>
<dbReference type="InterPro" id="IPR001763">
    <property type="entry name" value="Rhodanese-like_dom"/>
</dbReference>
<dbReference type="PANTHER" id="PTHR43031:SF17">
    <property type="entry name" value="SULFURTRANSFERASE YTWF-RELATED"/>
    <property type="match status" value="1"/>
</dbReference>
<dbReference type="EMBL" id="LPVJ01000070">
    <property type="protein sequence ID" value="KUO94795.1"/>
    <property type="molecule type" value="Genomic_DNA"/>
</dbReference>
<reference evidence="2 3" key="1">
    <citation type="submission" date="2015-12" db="EMBL/GenBank/DDBJ databases">
        <title>Draft genome sequence of Acidibacillus ferrooxidans ITV001, isolated from a chalcopyrite acid mine drainage site in Brazil.</title>
        <authorList>
            <person name="Dall'Agnol H."/>
            <person name="Nancucheo I."/>
            <person name="Johnson B."/>
            <person name="Oliveira R."/>
            <person name="Leite L."/>
            <person name="Pylro V."/>
            <person name="Nunes G.L."/>
            <person name="Tzotzos G."/>
            <person name="Fernandes G.R."/>
            <person name="Dutra J."/>
            <person name="Orellana S.C."/>
            <person name="Oliveira G."/>
        </authorList>
    </citation>
    <scope>NUCLEOTIDE SEQUENCE [LARGE SCALE GENOMIC DNA]</scope>
    <source>
        <strain evidence="3">ITV01</strain>
    </source>
</reference>
<dbReference type="Gene3D" id="3.40.250.10">
    <property type="entry name" value="Rhodanese-like domain"/>
    <property type="match status" value="1"/>
</dbReference>
<dbReference type="AlphaFoldDB" id="A0A101XNU1"/>
<sequence length="103" mass="11071">MGTQVVNTTSSDLDRRLKAGEKVVLIDVREPSEVAEGKIPGAINIPLGQLPDRLKEIDADKEAVIICRSGGRSTRACEILLENGFQHVKNLSGGMLGWSGDVE</sequence>
<dbReference type="InterPro" id="IPR036873">
    <property type="entry name" value="Rhodanese-like_dom_sf"/>
</dbReference>
<dbReference type="PANTHER" id="PTHR43031">
    <property type="entry name" value="FAD-DEPENDENT OXIDOREDUCTASE"/>
    <property type="match status" value="1"/>
</dbReference>
<keyword evidence="3" id="KW-1185">Reference proteome</keyword>